<sequence>MRGHCVLLLLGLFVGTTSQNASDEISDGSDSNGSNDSNLTDNATLEDSLAVSVTCYPEEDILLGNAETCVLKGDLAPVEDWNRLSFNILQTEVVCRDYAEIAPCNVSEMVVYEDGWPVHLDVVESFRNGGPADWVQLVARGLAV</sequence>
<protein>
    <submittedName>
        <fullName evidence="2">Uncharacterized protein</fullName>
    </submittedName>
</protein>
<dbReference type="AlphaFoldDB" id="A0A812HTQ1"/>
<gene>
    <name evidence="2" type="ORF">SNAT2548_LOCUS1937</name>
</gene>
<reference evidence="2" key="1">
    <citation type="submission" date="2021-02" db="EMBL/GenBank/DDBJ databases">
        <authorList>
            <person name="Dougan E. K."/>
            <person name="Rhodes N."/>
            <person name="Thang M."/>
            <person name="Chan C."/>
        </authorList>
    </citation>
    <scope>NUCLEOTIDE SEQUENCE</scope>
</reference>
<keyword evidence="1" id="KW-0732">Signal</keyword>
<dbReference type="EMBL" id="CAJNDS010000112">
    <property type="protein sequence ID" value="CAE6960721.1"/>
    <property type="molecule type" value="Genomic_DNA"/>
</dbReference>
<feature type="chain" id="PRO_5032514894" evidence="1">
    <location>
        <begin position="19"/>
        <end position="144"/>
    </location>
</feature>
<dbReference type="Proteomes" id="UP000604046">
    <property type="component" value="Unassembled WGS sequence"/>
</dbReference>
<proteinExistence type="predicted"/>
<name>A0A812HTQ1_9DINO</name>
<keyword evidence="3" id="KW-1185">Reference proteome</keyword>
<comment type="caution">
    <text evidence="2">The sequence shown here is derived from an EMBL/GenBank/DDBJ whole genome shotgun (WGS) entry which is preliminary data.</text>
</comment>
<feature type="signal peptide" evidence="1">
    <location>
        <begin position="1"/>
        <end position="18"/>
    </location>
</feature>
<evidence type="ECO:0000313" key="3">
    <source>
        <dbReference type="Proteomes" id="UP000604046"/>
    </source>
</evidence>
<dbReference type="OrthoDB" id="10397796at2759"/>
<evidence type="ECO:0000256" key="1">
    <source>
        <dbReference type="SAM" id="SignalP"/>
    </source>
</evidence>
<accession>A0A812HTQ1</accession>
<evidence type="ECO:0000313" key="2">
    <source>
        <dbReference type="EMBL" id="CAE6960721.1"/>
    </source>
</evidence>
<organism evidence="2 3">
    <name type="scientific">Symbiodinium natans</name>
    <dbReference type="NCBI Taxonomy" id="878477"/>
    <lineage>
        <taxon>Eukaryota</taxon>
        <taxon>Sar</taxon>
        <taxon>Alveolata</taxon>
        <taxon>Dinophyceae</taxon>
        <taxon>Suessiales</taxon>
        <taxon>Symbiodiniaceae</taxon>
        <taxon>Symbiodinium</taxon>
    </lineage>
</organism>